<dbReference type="PROSITE" id="PS50125">
    <property type="entry name" value="GUANYLATE_CYCLASE_2"/>
    <property type="match status" value="1"/>
</dbReference>
<feature type="domain" description="HAMP" evidence="6">
    <location>
        <begin position="264"/>
        <end position="316"/>
    </location>
</feature>
<dbReference type="GO" id="GO:0004016">
    <property type="term" value="F:adenylate cyclase activity"/>
    <property type="evidence" value="ECO:0007669"/>
    <property type="project" value="UniProtKB-EC"/>
</dbReference>
<dbReference type="SMART" id="SM00044">
    <property type="entry name" value="CYCc"/>
    <property type="match status" value="1"/>
</dbReference>
<gene>
    <name evidence="7" type="primary">cyaA_2</name>
    <name evidence="7" type="ORF">K227x_56140</name>
</gene>
<organism evidence="7 8">
    <name type="scientific">Rubripirellula lacrimiformis</name>
    <dbReference type="NCBI Taxonomy" id="1930273"/>
    <lineage>
        <taxon>Bacteria</taxon>
        <taxon>Pseudomonadati</taxon>
        <taxon>Planctomycetota</taxon>
        <taxon>Planctomycetia</taxon>
        <taxon>Pirellulales</taxon>
        <taxon>Pirellulaceae</taxon>
        <taxon>Rubripirellula</taxon>
    </lineage>
</organism>
<dbReference type="Gene3D" id="6.10.340.10">
    <property type="match status" value="1"/>
</dbReference>
<reference evidence="7 8" key="1">
    <citation type="submission" date="2019-02" db="EMBL/GenBank/DDBJ databases">
        <title>Deep-cultivation of Planctomycetes and their phenomic and genomic characterization uncovers novel biology.</title>
        <authorList>
            <person name="Wiegand S."/>
            <person name="Jogler M."/>
            <person name="Boedeker C."/>
            <person name="Pinto D."/>
            <person name="Vollmers J."/>
            <person name="Rivas-Marin E."/>
            <person name="Kohn T."/>
            <person name="Peeters S.H."/>
            <person name="Heuer A."/>
            <person name="Rast P."/>
            <person name="Oberbeckmann S."/>
            <person name="Bunk B."/>
            <person name="Jeske O."/>
            <person name="Meyerdierks A."/>
            <person name="Storesund J.E."/>
            <person name="Kallscheuer N."/>
            <person name="Luecker S."/>
            <person name="Lage O.M."/>
            <person name="Pohl T."/>
            <person name="Merkel B.J."/>
            <person name="Hornburger P."/>
            <person name="Mueller R.-W."/>
            <person name="Bruemmer F."/>
            <person name="Labrenz M."/>
            <person name="Spormann A.M."/>
            <person name="Op den Camp H."/>
            <person name="Overmann J."/>
            <person name="Amann R."/>
            <person name="Jetten M.S.M."/>
            <person name="Mascher T."/>
            <person name="Medema M.H."/>
            <person name="Devos D.P."/>
            <person name="Kaster A.-K."/>
            <person name="Ovreas L."/>
            <person name="Rohde M."/>
            <person name="Galperin M.Y."/>
            <person name="Jogler C."/>
        </authorList>
    </citation>
    <scope>NUCLEOTIDE SEQUENCE [LARGE SCALE GENOMIC DNA]</scope>
    <source>
        <strain evidence="7 8">K22_7</strain>
    </source>
</reference>
<dbReference type="InterPro" id="IPR029787">
    <property type="entry name" value="Nucleotide_cyclase"/>
</dbReference>
<feature type="domain" description="Guanylate cyclase" evidence="5">
    <location>
        <begin position="348"/>
        <end position="480"/>
    </location>
</feature>
<keyword evidence="4" id="KW-1133">Transmembrane helix</keyword>
<dbReference type="AlphaFoldDB" id="A0A517NJ76"/>
<dbReference type="Proteomes" id="UP000318538">
    <property type="component" value="Chromosome"/>
</dbReference>
<feature type="transmembrane region" description="Helical" evidence="4">
    <location>
        <begin position="245"/>
        <end position="263"/>
    </location>
</feature>
<feature type="transmembrane region" description="Helical" evidence="4">
    <location>
        <begin position="149"/>
        <end position="173"/>
    </location>
</feature>
<feature type="transmembrane region" description="Helical" evidence="4">
    <location>
        <begin position="118"/>
        <end position="142"/>
    </location>
</feature>
<accession>A0A517NJ76</accession>
<evidence type="ECO:0000256" key="3">
    <source>
        <dbReference type="ARBA" id="ARBA00023136"/>
    </source>
</evidence>
<dbReference type="Pfam" id="PF00211">
    <property type="entry name" value="Guanylate_cyc"/>
    <property type="match status" value="1"/>
</dbReference>
<evidence type="ECO:0000256" key="1">
    <source>
        <dbReference type="ARBA" id="ARBA00004651"/>
    </source>
</evidence>
<sequence>MPDFQDRPSASSGPQWSFLQRHGLLFVCTSPLVANAIGSLFNVLYNRNQIFPLLSDAQRIRFDDCVLWFNVLIYPIAVLCFVLPLLWVRPVYRDLLAGKPVAAELHQKVQRVVVNLPWWFLLVASLGWLSCIPVFITSLYVLPEPLQGIVIAHLITSFLIAAMIAVTHSFFAVELAIQHAVFPVVFYSENQTNQTMPASVPGIIPLNITLRGALWTVSSVVSPIISLVLILLLPDDENLAPRFAVAVGLVAIAFGFATSWMLGKLVVRPVQQLRRAAAEVAAGNLDTHIHLLCADEFGHLINSFNSMVEGLRQREHLQQTFGRHVGQEAARQIIRQGDRLTGREQVITVMFVDVRNFTQYSSEHSPSEVVSALNVFFREAVECVESNGGMVNKFLGDGFMAIFGVGANTERHAQNAVDSALALRNCVQQSSSIFQDAGWDDLQIGIGINTGPAVVGSIGSPKRQEYTAIGDTVNVAARVEAATKLAGHNLLITESTQSVLADPSAWIPLPPQLVKGKTTPLRLFAAKHDP</sequence>
<dbReference type="GO" id="GO:0005886">
    <property type="term" value="C:plasma membrane"/>
    <property type="evidence" value="ECO:0007669"/>
    <property type="project" value="UniProtKB-SubCell"/>
</dbReference>
<evidence type="ECO:0000259" key="5">
    <source>
        <dbReference type="PROSITE" id="PS50125"/>
    </source>
</evidence>
<evidence type="ECO:0000256" key="2">
    <source>
        <dbReference type="ARBA" id="ARBA00022475"/>
    </source>
</evidence>
<keyword evidence="8" id="KW-1185">Reference proteome</keyword>
<dbReference type="GO" id="GO:0006171">
    <property type="term" value="P:cAMP biosynthetic process"/>
    <property type="evidence" value="ECO:0007669"/>
    <property type="project" value="TreeGrafter"/>
</dbReference>
<evidence type="ECO:0000313" key="7">
    <source>
        <dbReference type="EMBL" id="QDT07189.1"/>
    </source>
</evidence>
<dbReference type="EC" id="4.6.1.1" evidence="7"/>
<dbReference type="InterPro" id="IPR001054">
    <property type="entry name" value="A/G_cyclase"/>
</dbReference>
<evidence type="ECO:0000256" key="4">
    <source>
        <dbReference type="SAM" id="Phobius"/>
    </source>
</evidence>
<keyword evidence="4" id="KW-0812">Transmembrane</keyword>
<dbReference type="PROSITE" id="PS50885">
    <property type="entry name" value="HAMP"/>
    <property type="match status" value="1"/>
</dbReference>
<keyword evidence="2" id="KW-1003">Cell membrane</keyword>
<comment type="subcellular location">
    <subcellularLocation>
        <location evidence="1">Cell membrane</location>
        <topology evidence="1">Multi-pass membrane protein</topology>
    </subcellularLocation>
</comment>
<dbReference type="GO" id="GO:0035556">
    <property type="term" value="P:intracellular signal transduction"/>
    <property type="evidence" value="ECO:0007669"/>
    <property type="project" value="InterPro"/>
</dbReference>
<feature type="transmembrane region" description="Helical" evidence="4">
    <location>
        <begin position="213"/>
        <end position="233"/>
    </location>
</feature>
<evidence type="ECO:0000259" key="6">
    <source>
        <dbReference type="PROSITE" id="PS50885"/>
    </source>
</evidence>
<dbReference type="CDD" id="cd07302">
    <property type="entry name" value="CHD"/>
    <property type="match status" value="1"/>
</dbReference>
<dbReference type="SUPFAM" id="SSF158472">
    <property type="entry name" value="HAMP domain-like"/>
    <property type="match status" value="1"/>
</dbReference>
<dbReference type="KEGG" id="rlc:K227x_56140"/>
<evidence type="ECO:0000313" key="8">
    <source>
        <dbReference type="Proteomes" id="UP000318538"/>
    </source>
</evidence>
<name>A0A517NJ76_9BACT</name>
<dbReference type="SMART" id="SM00304">
    <property type="entry name" value="HAMP"/>
    <property type="match status" value="1"/>
</dbReference>
<dbReference type="Gene3D" id="3.30.70.1230">
    <property type="entry name" value="Nucleotide cyclase"/>
    <property type="match status" value="1"/>
</dbReference>
<protein>
    <submittedName>
        <fullName evidence="7">Adenylate cyclase 1</fullName>
        <ecNumber evidence="7">4.6.1.1</ecNumber>
    </submittedName>
</protein>
<dbReference type="PANTHER" id="PTHR43081:SF17">
    <property type="entry name" value="BLL5647 PROTEIN"/>
    <property type="match status" value="1"/>
</dbReference>
<dbReference type="CDD" id="cd06225">
    <property type="entry name" value="HAMP"/>
    <property type="match status" value="1"/>
</dbReference>
<dbReference type="PANTHER" id="PTHR43081">
    <property type="entry name" value="ADENYLATE CYCLASE, TERMINAL-DIFFERENTIATION SPECIFIC-RELATED"/>
    <property type="match status" value="1"/>
</dbReference>
<dbReference type="RefSeq" id="WP_246146274.1">
    <property type="nucleotide sequence ID" value="NZ_CP036525.1"/>
</dbReference>
<dbReference type="InterPro" id="IPR003660">
    <property type="entry name" value="HAMP_dom"/>
</dbReference>
<dbReference type="Pfam" id="PF00672">
    <property type="entry name" value="HAMP"/>
    <property type="match status" value="1"/>
</dbReference>
<dbReference type="EMBL" id="CP036525">
    <property type="protein sequence ID" value="QDT07189.1"/>
    <property type="molecule type" value="Genomic_DNA"/>
</dbReference>
<keyword evidence="3 4" id="KW-0472">Membrane</keyword>
<dbReference type="InterPro" id="IPR050697">
    <property type="entry name" value="Adenylyl/Guanylyl_Cyclase_3/4"/>
</dbReference>
<feature type="transmembrane region" description="Helical" evidence="4">
    <location>
        <begin position="24"/>
        <end position="45"/>
    </location>
</feature>
<feature type="transmembrane region" description="Helical" evidence="4">
    <location>
        <begin position="66"/>
        <end position="87"/>
    </location>
</feature>
<proteinExistence type="predicted"/>
<keyword evidence="7" id="KW-0456">Lyase</keyword>
<dbReference type="SUPFAM" id="SSF55073">
    <property type="entry name" value="Nucleotide cyclase"/>
    <property type="match status" value="1"/>
</dbReference>